<name>A0ABP5WNN3_9ACTN</name>
<comment type="caution">
    <text evidence="2">The sequence shown here is derived from an EMBL/GenBank/DDBJ whole genome shotgun (WGS) entry which is preliminary data.</text>
</comment>
<evidence type="ECO:0000313" key="3">
    <source>
        <dbReference type="Proteomes" id="UP001501231"/>
    </source>
</evidence>
<reference evidence="3" key="1">
    <citation type="journal article" date="2019" name="Int. J. Syst. Evol. Microbiol.">
        <title>The Global Catalogue of Microorganisms (GCM) 10K type strain sequencing project: providing services to taxonomists for standard genome sequencing and annotation.</title>
        <authorList>
            <consortium name="The Broad Institute Genomics Platform"/>
            <consortium name="The Broad Institute Genome Sequencing Center for Infectious Disease"/>
            <person name="Wu L."/>
            <person name="Ma J."/>
        </authorList>
    </citation>
    <scope>NUCLEOTIDE SEQUENCE [LARGE SCALE GENOMIC DNA]</scope>
    <source>
        <strain evidence="3">JCM 3325</strain>
    </source>
</reference>
<dbReference type="EMBL" id="BAAARW010000020">
    <property type="protein sequence ID" value="GAA2430023.1"/>
    <property type="molecule type" value="Genomic_DNA"/>
</dbReference>
<organism evidence="2 3">
    <name type="scientific">Actinomadura vinacea</name>
    <dbReference type="NCBI Taxonomy" id="115336"/>
    <lineage>
        <taxon>Bacteria</taxon>
        <taxon>Bacillati</taxon>
        <taxon>Actinomycetota</taxon>
        <taxon>Actinomycetes</taxon>
        <taxon>Streptosporangiales</taxon>
        <taxon>Thermomonosporaceae</taxon>
        <taxon>Actinomadura</taxon>
    </lineage>
</organism>
<evidence type="ECO:0000256" key="1">
    <source>
        <dbReference type="SAM" id="MobiDB-lite"/>
    </source>
</evidence>
<sequence>MIRSVRFSRRSTSSGSRAENCQATAAAEATSITESSPNATSAPLEARVPAVTATTASITL</sequence>
<dbReference type="Proteomes" id="UP001501231">
    <property type="component" value="Unassembled WGS sequence"/>
</dbReference>
<proteinExistence type="predicted"/>
<evidence type="ECO:0000313" key="2">
    <source>
        <dbReference type="EMBL" id="GAA2430023.1"/>
    </source>
</evidence>
<feature type="compositionally biased region" description="Low complexity" evidence="1">
    <location>
        <begin position="1"/>
        <end position="36"/>
    </location>
</feature>
<protein>
    <submittedName>
        <fullName evidence="2">Uncharacterized protein</fullName>
    </submittedName>
</protein>
<gene>
    <name evidence="2" type="ORF">GCM10010191_49330</name>
</gene>
<feature type="region of interest" description="Disordered" evidence="1">
    <location>
        <begin position="1"/>
        <end position="44"/>
    </location>
</feature>
<accession>A0ABP5WNN3</accession>
<keyword evidence="3" id="KW-1185">Reference proteome</keyword>